<name>W1IS96_9GAMM</name>
<reference evidence="1" key="1">
    <citation type="submission" date="2013-11" db="EMBL/GenBank/DDBJ databases">
        <title>Draft genome sequence and annotation of the entomopathogenic bacteria, Xenorhabdus cabanillasi strain JM26 and Xenorhabdus szentirmai strain DSM 16338.</title>
        <authorList>
            <person name="Gualtieri M."/>
            <person name="Ogier J.C."/>
            <person name="Pages S."/>
            <person name="Givaudan A."/>
            <person name="Gaudriault S."/>
        </authorList>
    </citation>
    <scope>NUCLEOTIDE SEQUENCE [LARGE SCALE GENOMIC DNA]</scope>
    <source>
        <strain evidence="1">DSM 16338</strain>
    </source>
</reference>
<dbReference type="GeneID" id="97123567"/>
<comment type="caution">
    <text evidence="1">The sequence shown here is derived from an EMBL/GenBank/DDBJ whole genome shotgun (WGS) entry which is preliminary data.</text>
</comment>
<organism evidence="1 2">
    <name type="scientific">Xenorhabdus szentirmaii DSM 16338</name>
    <dbReference type="NCBI Taxonomy" id="1427518"/>
    <lineage>
        <taxon>Bacteria</taxon>
        <taxon>Pseudomonadati</taxon>
        <taxon>Pseudomonadota</taxon>
        <taxon>Gammaproteobacteria</taxon>
        <taxon>Enterobacterales</taxon>
        <taxon>Morganellaceae</taxon>
        <taxon>Xenorhabdus</taxon>
    </lineage>
</organism>
<dbReference type="RefSeq" id="WP_244431745.1">
    <property type="nucleotide sequence ID" value="NZ_CAWLWS010000024.1"/>
</dbReference>
<accession>W1IS96</accession>
<evidence type="ECO:0000313" key="2">
    <source>
        <dbReference type="Proteomes" id="UP000019202"/>
    </source>
</evidence>
<keyword evidence="2" id="KW-1185">Reference proteome</keyword>
<evidence type="ECO:0000313" key="1">
    <source>
        <dbReference type="EMBL" id="CDL81357.1"/>
    </source>
</evidence>
<sequence>MRNKDLNTINKIAIYSDMLDRTLSHIRSIQTSSIYKKAFDKTCYQEAEMLHDIVRSLYRPEVTKHDVFFLNSHARYYLEHANEKKYANYNAHKKSIKALFSLVPEHLRDKLEWSGPQ</sequence>
<dbReference type="EMBL" id="CBXF010000024">
    <property type="protein sequence ID" value="CDL81357.1"/>
    <property type="molecule type" value="Genomic_DNA"/>
</dbReference>
<dbReference type="Proteomes" id="UP000019202">
    <property type="component" value="Unassembled WGS sequence"/>
</dbReference>
<proteinExistence type="predicted"/>
<gene>
    <name evidence="1" type="ORF">XSR1_120078</name>
</gene>
<protein>
    <submittedName>
        <fullName evidence="1">Uncharacterized protein</fullName>
    </submittedName>
</protein>
<dbReference type="AlphaFoldDB" id="W1IS96"/>